<dbReference type="PANTHER" id="PTHR24355:SF30">
    <property type="entry name" value="SERINE_THREONINE-PROTEIN KINASE 32B ISOFORM X1"/>
    <property type="match status" value="1"/>
</dbReference>
<gene>
    <name evidence="10" type="ORF">EC973_009548</name>
</gene>
<feature type="domain" description="AGC-kinase C-terminal" evidence="9">
    <location>
        <begin position="248"/>
        <end position="333"/>
    </location>
</feature>
<dbReference type="InterPro" id="IPR011009">
    <property type="entry name" value="Kinase-like_dom_sf"/>
</dbReference>
<dbReference type="Gene3D" id="1.10.510.10">
    <property type="entry name" value="Transferase(Phosphotransferase) domain 1"/>
    <property type="match status" value="2"/>
</dbReference>
<dbReference type="AlphaFoldDB" id="A0A8H7BS58"/>
<dbReference type="Pfam" id="PF00069">
    <property type="entry name" value="Pkinase"/>
    <property type="match status" value="1"/>
</dbReference>
<dbReference type="OrthoDB" id="354826at2759"/>
<organism evidence="10 11">
    <name type="scientific">Apophysomyces ossiformis</name>
    <dbReference type="NCBI Taxonomy" id="679940"/>
    <lineage>
        <taxon>Eukaryota</taxon>
        <taxon>Fungi</taxon>
        <taxon>Fungi incertae sedis</taxon>
        <taxon>Mucoromycota</taxon>
        <taxon>Mucoromycotina</taxon>
        <taxon>Mucoromycetes</taxon>
        <taxon>Mucorales</taxon>
        <taxon>Mucorineae</taxon>
        <taxon>Mucoraceae</taxon>
        <taxon>Apophysomyces</taxon>
    </lineage>
</organism>
<evidence type="ECO:0000256" key="7">
    <source>
        <dbReference type="RuleBase" id="RU000304"/>
    </source>
</evidence>
<dbReference type="GO" id="GO:0005524">
    <property type="term" value="F:ATP binding"/>
    <property type="evidence" value="ECO:0007669"/>
    <property type="project" value="UniProtKB-UniRule"/>
</dbReference>
<evidence type="ECO:0000256" key="6">
    <source>
        <dbReference type="PROSITE-ProRule" id="PRU10141"/>
    </source>
</evidence>
<evidence type="ECO:0000259" key="8">
    <source>
        <dbReference type="PROSITE" id="PS50011"/>
    </source>
</evidence>
<evidence type="ECO:0000313" key="10">
    <source>
        <dbReference type="EMBL" id="KAF7725518.1"/>
    </source>
</evidence>
<keyword evidence="4" id="KW-0418">Kinase</keyword>
<proteinExistence type="inferred from homology"/>
<dbReference type="SMART" id="SM00220">
    <property type="entry name" value="S_TKc"/>
    <property type="match status" value="1"/>
</dbReference>
<evidence type="ECO:0000313" key="11">
    <source>
        <dbReference type="Proteomes" id="UP000605846"/>
    </source>
</evidence>
<dbReference type="PANTHER" id="PTHR24355">
    <property type="entry name" value="G PROTEIN-COUPLED RECEPTOR KINASE/RIBOSOMAL PROTEIN S6 KINASE"/>
    <property type="match status" value="1"/>
</dbReference>
<reference evidence="10" key="1">
    <citation type="submission" date="2020-01" db="EMBL/GenBank/DDBJ databases">
        <title>Genome Sequencing of Three Apophysomyces-Like Fungal Strains Confirms a Novel Fungal Genus in the Mucoromycota with divergent Burkholderia-like Endosymbiotic Bacteria.</title>
        <authorList>
            <person name="Stajich J.E."/>
            <person name="Macias A.M."/>
            <person name="Carter-House D."/>
            <person name="Lovett B."/>
            <person name="Kasson L.R."/>
            <person name="Berry K."/>
            <person name="Grigoriev I."/>
            <person name="Chang Y."/>
            <person name="Spatafora J."/>
            <person name="Kasson M.T."/>
        </authorList>
    </citation>
    <scope>NUCLEOTIDE SEQUENCE</scope>
    <source>
        <strain evidence="10">NRRL A-21654</strain>
    </source>
</reference>
<dbReference type="InterPro" id="IPR000719">
    <property type="entry name" value="Prot_kinase_dom"/>
</dbReference>
<comment type="similarity">
    <text evidence="7">Belongs to the protein kinase superfamily.</text>
</comment>
<name>A0A8H7BS58_9FUNG</name>
<comment type="caution">
    <text evidence="10">The sequence shown here is derived from an EMBL/GenBank/DDBJ whole genome shotgun (WGS) entry which is preliminary data.</text>
</comment>
<sequence length="393" mass="44965">MGGVCCKQDVDFDGDGAQVELSHFYLLRVIGKGAFGKVRILKHRVTKIDYALKYISKSKCIELRAASNIIAERKLLERIDYPLVVNLRYAFQDEENLFMVLDLMLGGDLRFHLDKNGPLAELQVRFYVADIALSLGYLHHKSRRIAHRDIKPDNILLDTNGHAHLSDFNVACQFYDKKPLRWSRAGSLAYMAPEILSKQGYTTAVDWWSLGIVAYELIFGKLLEKSPAERLGSSADGFEQFKQHPWFRGLDWGALERKEAIPPFKPSSQESNFDAVHELEELLFEESPLRPRKRGANKTWSGIESDESKERRLLEEKFLSFDFTAKKERNEPTPQLCKEPIRGSTAVESKLIKRLGALTEQFDQSKYRAQGYILTPDDDININPIDVKVDKLV</sequence>
<feature type="domain" description="Protein kinase" evidence="8">
    <location>
        <begin position="24"/>
        <end position="319"/>
    </location>
</feature>
<dbReference type="GO" id="GO:0004674">
    <property type="term" value="F:protein serine/threonine kinase activity"/>
    <property type="evidence" value="ECO:0007669"/>
    <property type="project" value="UniProtKB-KW"/>
</dbReference>
<keyword evidence="2" id="KW-0808">Transferase</keyword>
<evidence type="ECO:0000256" key="3">
    <source>
        <dbReference type="ARBA" id="ARBA00022741"/>
    </source>
</evidence>
<evidence type="ECO:0000256" key="5">
    <source>
        <dbReference type="ARBA" id="ARBA00022840"/>
    </source>
</evidence>
<dbReference type="InterPro" id="IPR017441">
    <property type="entry name" value="Protein_kinase_ATP_BS"/>
</dbReference>
<evidence type="ECO:0000259" key="9">
    <source>
        <dbReference type="PROSITE" id="PS51285"/>
    </source>
</evidence>
<evidence type="ECO:0000256" key="1">
    <source>
        <dbReference type="ARBA" id="ARBA00022527"/>
    </source>
</evidence>
<dbReference type="InterPro" id="IPR000961">
    <property type="entry name" value="AGC-kinase_C"/>
</dbReference>
<keyword evidence="5 6" id="KW-0067">ATP-binding</keyword>
<dbReference type="SUPFAM" id="SSF56112">
    <property type="entry name" value="Protein kinase-like (PK-like)"/>
    <property type="match status" value="1"/>
</dbReference>
<keyword evidence="1 7" id="KW-0723">Serine/threonine-protein kinase</keyword>
<dbReference type="EMBL" id="JABAYA010000095">
    <property type="protein sequence ID" value="KAF7725518.1"/>
    <property type="molecule type" value="Genomic_DNA"/>
</dbReference>
<keyword evidence="11" id="KW-1185">Reference proteome</keyword>
<accession>A0A8H7BS58</accession>
<evidence type="ECO:0000256" key="4">
    <source>
        <dbReference type="ARBA" id="ARBA00022777"/>
    </source>
</evidence>
<dbReference type="PROSITE" id="PS51285">
    <property type="entry name" value="AGC_KINASE_CTER"/>
    <property type="match status" value="1"/>
</dbReference>
<dbReference type="FunFam" id="3.30.200.20:FF:000354">
    <property type="entry name" value="AGC/YANK protein kinase"/>
    <property type="match status" value="1"/>
</dbReference>
<dbReference type="PROSITE" id="PS00107">
    <property type="entry name" value="PROTEIN_KINASE_ATP"/>
    <property type="match status" value="1"/>
</dbReference>
<dbReference type="PROSITE" id="PS50011">
    <property type="entry name" value="PROTEIN_KINASE_DOM"/>
    <property type="match status" value="1"/>
</dbReference>
<dbReference type="Gene3D" id="3.30.200.20">
    <property type="entry name" value="Phosphorylase Kinase, domain 1"/>
    <property type="match status" value="2"/>
</dbReference>
<dbReference type="Proteomes" id="UP000605846">
    <property type="component" value="Unassembled WGS sequence"/>
</dbReference>
<evidence type="ECO:0000256" key="2">
    <source>
        <dbReference type="ARBA" id="ARBA00022679"/>
    </source>
</evidence>
<dbReference type="InterPro" id="IPR008271">
    <property type="entry name" value="Ser/Thr_kinase_AS"/>
</dbReference>
<dbReference type="PROSITE" id="PS00108">
    <property type="entry name" value="PROTEIN_KINASE_ST"/>
    <property type="match status" value="1"/>
</dbReference>
<keyword evidence="3 6" id="KW-0547">Nucleotide-binding</keyword>
<feature type="binding site" evidence="6">
    <location>
        <position position="53"/>
    </location>
    <ligand>
        <name>ATP</name>
        <dbReference type="ChEBI" id="CHEBI:30616"/>
    </ligand>
</feature>
<protein>
    <submittedName>
        <fullName evidence="10">Uncharacterized protein</fullName>
    </submittedName>
</protein>